<organism evidence="1">
    <name type="scientific">freshwater metagenome</name>
    <dbReference type="NCBI Taxonomy" id="449393"/>
    <lineage>
        <taxon>unclassified sequences</taxon>
        <taxon>metagenomes</taxon>
        <taxon>ecological metagenomes</taxon>
    </lineage>
</organism>
<dbReference type="EMBL" id="CAFAAQ010000082">
    <property type="protein sequence ID" value="CAB4808957.1"/>
    <property type="molecule type" value="Genomic_DNA"/>
</dbReference>
<sequence>MTEFFVGDTVDAVVRGLLGGIDVDDGPTAEQLAILSVMAKVVWKRPDLDLAVLSPNSLTPLSPEEVAAVVTDPAARKRYIGLLVILEMCRHPVSADQVARVEECAAAMDTTGDSLTVIRTWIDKGAAQASEDMMRYFREWDEIRDEPRFRDRGVAPTDLDPDLVEQLKALGDLPEGTLGRMYFDFDRSHNFPIPGSVPESVFSNGTYVQHDMNHVIADYPPTGEGEIALGAFEFMMNDSEATWIRFLSSLAIHEAGMSRLDGFDPKQSTLSRPGAIEMLGEALERGAECSSDFSMADHMAMADWPIEKVREFYNVVPLSSATRDS</sequence>
<dbReference type="AlphaFoldDB" id="A0A6J6YUL7"/>
<proteinExistence type="predicted"/>
<accession>A0A6J6YUL7</accession>
<dbReference type="InterPro" id="IPR007715">
    <property type="entry name" value="Coq4"/>
</dbReference>
<reference evidence="1" key="1">
    <citation type="submission" date="2020-05" db="EMBL/GenBank/DDBJ databases">
        <authorList>
            <person name="Chiriac C."/>
            <person name="Salcher M."/>
            <person name="Ghai R."/>
            <person name="Kavagutti S V."/>
        </authorList>
    </citation>
    <scope>NUCLEOTIDE SEQUENCE</scope>
</reference>
<name>A0A6J6YUL7_9ZZZZ</name>
<dbReference type="GO" id="GO:0006744">
    <property type="term" value="P:ubiquinone biosynthetic process"/>
    <property type="evidence" value="ECO:0007669"/>
    <property type="project" value="InterPro"/>
</dbReference>
<gene>
    <name evidence="1" type="ORF">UFOPK3046_01020</name>
</gene>
<protein>
    <submittedName>
        <fullName evidence="1">Unannotated protein</fullName>
    </submittedName>
</protein>
<dbReference type="Pfam" id="PF05019">
    <property type="entry name" value="Coq4"/>
    <property type="match status" value="1"/>
</dbReference>
<evidence type="ECO:0000313" key="1">
    <source>
        <dbReference type="EMBL" id="CAB4808957.1"/>
    </source>
</evidence>